<name>A0A2H1KSQ4_BREAU</name>
<dbReference type="EMBL" id="FXZB01000060">
    <property type="protein sequence ID" value="SMY02757.1"/>
    <property type="molecule type" value="Genomic_DNA"/>
</dbReference>
<dbReference type="AlphaFoldDB" id="A0A2H1KSQ4"/>
<dbReference type="InterPro" id="IPR002560">
    <property type="entry name" value="Transposase_DDE"/>
</dbReference>
<sequence length="514" mass="57157">QNITGHKAILECRPNTADDWCRRCGGHGIVRDTVVRRLAHEPFGYRPTTLHLRLRRYKCVECGRVWRQDATAAAPPRAKISRTGLDWALRALVIDHDTVSVIAAKLAVSWHTANSAVLAEGQRLLINDPTRFDGVSVIGVDEHVWRHTRRGDKYVTVIIDLTPISEGTGSARLLDMVAGRSKQVFKQWLKARPKDWREGIDVVAMDGFSGFKTASAEELPDAVEVMDPFHVVKLAGDALDEVRRRVQQETTGHRGRAKDPLYRARRTLHTGSSLLTTKQQERIANLFADPNFTEVEVTWAVYQDIVGAYRTADRKEGKRLLQTVIDALTTNLPSELAELKRLGRTLKRRAADVLAFFTRPGTSNGPTEAINGRLEHLRGSALGFRNLTHYIARCLLESGGFRPVLHSQLRHSYSVSSSGGHLFSGMKSLDDEGVELADEVTLQATDDFHLGLAFSSSSRHVVAGLLVVTQPHHHDVIKRGVCLPVPSAVESVAFSLTRRCRDWADPGQCCERGF</sequence>
<feature type="non-terminal residue" evidence="2">
    <location>
        <position position="1"/>
    </location>
</feature>
<dbReference type="Proteomes" id="UP000234525">
    <property type="component" value="Unassembled WGS sequence"/>
</dbReference>
<gene>
    <name evidence="2" type="ORF">BAUR9175_03811</name>
</gene>
<evidence type="ECO:0000313" key="2">
    <source>
        <dbReference type="EMBL" id="SMY02757.1"/>
    </source>
</evidence>
<dbReference type="NCBIfam" id="NF033550">
    <property type="entry name" value="transpos_ISL3"/>
    <property type="match status" value="1"/>
</dbReference>
<keyword evidence="3" id="KW-1185">Reference proteome</keyword>
<feature type="domain" description="Transposase IS204/IS1001/IS1096/IS1165 DDE" evidence="1">
    <location>
        <begin position="138"/>
        <end position="393"/>
    </location>
</feature>
<dbReference type="Pfam" id="PF01610">
    <property type="entry name" value="DDE_Tnp_ISL3"/>
    <property type="match status" value="1"/>
</dbReference>
<evidence type="ECO:0000313" key="3">
    <source>
        <dbReference type="Proteomes" id="UP000234525"/>
    </source>
</evidence>
<organism evidence="2 3">
    <name type="scientific">Brevibacterium aurantiacum</name>
    <dbReference type="NCBI Taxonomy" id="273384"/>
    <lineage>
        <taxon>Bacteria</taxon>
        <taxon>Bacillati</taxon>
        <taxon>Actinomycetota</taxon>
        <taxon>Actinomycetes</taxon>
        <taxon>Micrococcales</taxon>
        <taxon>Brevibacteriaceae</taxon>
        <taxon>Brevibacterium</taxon>
    </lineage>
</organism>
<protein>
    <submittedName>
        <fullName evidence="2">Transposase</fullName>
    </submittedName>
</protein>
<dbReference type="PANTHER" id="PTHR33498:SF1">
    <property type="entry name" value="TRANSPOSASE FOR INSERTION SEQUENCE ELEMENT IS1557"/>
    <property type="match status" value="1"/>
</dbReference>
<dbReference type="PANTHER" id="PTHR33498">
    <property type="entry name" value="TRANSPOSASE FOR INSERTION SEQUENCE ELEMENT IS1557"/>
    <property type="match status" value="1"/>
</dbReference>
<reference evidence="2" key="1">
    <citation type="submission" date="2017-03" db="EMBL/GenBank/DDBJ databases">
        <authorList>
            <person name="Monnet C."/>
        </authorList>
    </citation>
    <scope>NUCLEOTIDE SEQUENCE [LARGE SCALE GENOMIC DNA]</scope>
    <source>
        <strain evidence="2">ATCC 9175</strain>
    </source>
</reference>
<accession>A0A2H1KSQ4</accession>
<proteinExistence type="predicted"/>
<evidence type="ECO:0000259" key="1">
    <source>
        <dbReference type="Pfam" id="PF01610"/>
    </source>
</evidence>
<dbReference type="InterPro" id="IPR047951">
    <property type="entry name" value="Transpos_ISL3"/>
</dbReference>
<comment type="caution">
    <text evidence="2">The sequence shown here is derived from an EMBL/GenBank/DDBJ whole genome shotgun (WGS) entry which is preliminary data.</text>
</comment>